<keyword evidence="2" id="KW-0812">Transmembrane</keyword>
<feature type="transmembrane region" description="Helical" evidence="2">
    <location>
        <begin position="59"/>
        <end position="79"/>
    </location>
</feature>
<comment type="caution">
    <text evidence="3">The sequence shown here is derived from an EMBL/GenBank/DDBJ whole genome shotgun (WGS) entry which is preliminary data.</text>
</comment>
<dbReference type="RefSeq" id="WP_377333079.1">
    <property type="nucleotide sequence ID" value="NZ_JBHSGB010000006.1"/>
</dbReference>
<dbReference type="Proteomes" id="UP001595962">
    <property type="component" value="Unassembled WGS sequence"/>
</dbReference>
<evidence type="ECO:0000256" key="2">
    <source>
        <dbReference type="SAM" id="Phobius"/>
    </source>
</evidence>
<gene>
    <name evidence="3" type="ORF">ACFO3I_07775</name>
</gene>
<evidence type="ECO:0000313" key="3">
    <source>
        <dbReference type="EMBL" id="MFC4654908.1"/>
    </source>
</evidence>
<evidence type="ECO:0000256" key="1">
    <source>
        <dbReference type="SAM" id="MobiDB-lite"/>
    </source>
</evidence>
<dbReference type="EMBL" id="JBHSGB010000006">
    <property type="protein sequence ID" value="MFC4654908.1"/>
    <property type="molecule type" value="Genomic_DNA"/>
</dbReference>
<reference evidence="4" key="1">
    <citation type="journal article" date="2019" name="Int. J. Syst. Evol. Microbiol.">
        <title>The Global Catalogue of Microorganisms (GCM) 10K type strain sequencing project: providing services to taxonomists for standard genome sequencing and annotation.</title>
        <authorList>
            <consortium name="The Broad Institute Genomics Platform"/>
            <consortium name="The Broad Institute Genome Sequencing Center for Infectious Disease"/>
            <person name="Wu L."/>
            <person name="Ma J."/>
        </authorList>
    </citation>
    <scope>NUCLEOTIDE SEQUENCE [LARGE SCALE GENOMIC DNA]</scope>
    <source>
        <strain evidence="4">DT28</strain>
    </source>
</reference>
<accession>A0ABV9JKW7</accession>
<keyword evidence="2" id="KW-1133">Transmembrane helix</keyword>
<feature type="transmembrane region" description="Helical" evidence="2">
    <location>
        <begin position="91"/>
        <end position="111"/>
    </location>
</feature>
<evidence type="ECO:0000313" key="4">
    <source>
        <dbReference type="Proteomes" id="UP001595962"/>
    </source>
</evidence>
<keyword evidence="4" id="KW-1185">Reference proteome</keyword>
<sequence length="119" mass="13595">MSLNLELPPLADDPIEPEPTDQDVLEVQQRARAETDGVRAKTEDTRTSTELKRSLSAHVLWLMWLWFIALWTVVAFYMCEQFDYSREVPPEVIIALLTSTTVVVGLVGYILKGLFNVRE</sequence>
<organism evidence="3 4">
    <name type="scientific">Rheinheimera marina</name>
    <dbReference type="NCBI Taxonomy" id="1774958"/>
    <lineage>
        <taxon>Bacteria</taxon>
        <taxon>Pseudomonadati</taxon>
        <taxon>Pseudomonadota</taxon>
        <taxon>Gammaproteobacteria</taxon>
        <taxon>Chromatiales</taxon>
        <taxon>Chromatiaceae</taxon>
        <taxon>Rheinheimera</taxon>
    </lineage>
</organism>
<proteinExistence type="predicted"/>
<feature type="region of interest" description="Disordered" evidence="1">
    <location>
        <begin position="1"/>
        <end position="20"/>
    </location>
</feature>
<keyword evidence="2" id="KW-0472">Membrane</keyword>
<name>A0ABV9JKW7_9GAMM</name>
<protein>
    <submittedName>
        <fullName evidence="3">Uncharacterized protein</fullName>
    </submittedName>
</protein>